<accession>A0A016RYZ6</accession>
<dbReference type="EMBL" id="JARK01001676">
    <property type="protein sequence ID" value="EYB83224.1"/>
    <property type="molecule type" value="Genomic_DNA"/>
</dbReference>
<keyword evidence="2" id="KW-1185">Reference proteome</keyword>
<dbReference type="AlphaFoldDB" id="A0A016RYZ6"/>
<organism evidence="1 2">
    <name type="scientific">Ancylostoma ceylanicum</name>
    <dbReference type="NCBI Taxonomy" id="53326"/>
    <lineage>
        <taxon>Eukaryota</taxon>
        <taxon>Metazoa</taxon>
        <taxon>Ecdysozoa</taxon>
        <taxon>Nematoda</taxon>
        <taxon>Chromadorea</taxon>
        <taxon>Rhabditida</taxon>
        <taxon>Rhabditina</taxon>
        <taxon>Rhabditomorpha</taxon>
        <taxon>Strongyloidea</taxon>
        <taxon>Ancylostomatidae</taxon>
        <taxon>Ancylostomatinae</taxon>
        <taxon>Ancylostoma</taxon>
    </lineage>
</organism>
<comment type="caution">
    <text evidence="1">The sequence shown here is derived from an EMBL/GenBank/DDBJ whole genome shotgun (WGS) entry which is preliminary data.</text>
</comment>
<dbReference type="Proteomes" id="UP000024635">
    <property type="component" value="Unassembled WGS sequence"/>
</dbReference>
<gene>
    <name evidence="1" type="primary">Acey_s0340.g2993</name>
    <name evidence="1" type="ORF">Y032_0340g2993</name>
</gene>
<evidence type="ECO:0000313" key="2">
    <source>
        <dbReference type="Proteomes" id="UP000024635"/>
    </source>
</evidence>
<name>A0A016RYZ6_9BILA</name>
<sequence>MRNHRYIVLICPCLRLFRSRTASSVLVGMPVMAFSPIGIPSFAAKIHPGARYHSSQNRELNTLATSHLKMDTNES</sequence>
<proteinExistence type="predicted"/>
<evidence type="ECO:0000313" key="1">
    <source>
        <dbReference type="EMBL" id="EYB83224.1"/>
    </source>
</evidence>
<protein>
    <submittedName>
        <fullName evidence="1">Uncharacterized protein</fullName>
    </submittedName>
</protein>
<reference evidence="2" key="1">
    <citation type="journal article" date="2015" name="Nat. Genet.">
        <title>The genome and transcriptome of the zoonotic hookworm Ancylostoma ceylanicum identify infection-specific gene families.</title>
        <authorList>
            <person name="Schwarz E.M."/>
            <person name="Hu Y."/>
            <person name="Antoshechkin I."/>
            <person name="Miller M.M."/>
            <person name="Sternberg P.W."/>
            <person name="Aroian R.V."/>
        </authorList>
    </citation>
    <scope>NUCLEOTIDE SEQUENCE</scope>
    <source>
        <strain evidence="2">HY135</strain>
    </source>
</reference>